<dbReference type="GeneID" id="26250792"/>
<keyword evidence="4" id="KW-1185">Reference proteome</keyword>
<dbReference type="AlphaFoldDB" id="W7E453"/>
<feature type="region of interest" description="Disordered" evidence="1">
    <location>
        <begin position="1"/>
        <end position="46"/>
    </location>
</feature>
<evidence type="ECO:0000313" key="4">
    <source>
        <dbReference type="Proteomes" id="UP000054337"/>
    </source>
</evidence>
<dbReference type="Proteomes" id="UP000054337">
    <property type="component" value="Unassembled WGS sequence"/>
</dbReference>
<keyword evidence="2" id="KW-0472">Membrane</keyword>
<keyword evidence="2" id="KW-0812">Transmembrane</keyword>
<dbReference type="OrthoDB" id="3771498at2759"/>
<reference evidence="3 4" key="1">
    <citation type="journal article" date="2013" name="PLoS Genet.">
        <title>Comparative genome structure, secondary metabolite, and effector coding capacity across Cochliobolus pathogens.</title>
        <authorList>
            <person name="Condon B.J."/>
            <person name="Leng Y."/>
            <person name="Wu D."/>
            <person name="Bushley K.E."/>
            <person name="Ohm R.A."/>
            <person name="Otillar R."/>
            <person name="Martin J."/>
            <person name="Schackwitz W."/>
            <person name="Grimwood J."/>
            <person name="MohdZainudin N."/>
            <person name="Xue C."/>
            <person name="Wang R."/>
            <person name="Manning V.A."/>
            <person name="Dhillon B."/>
            <person name="Tu Z.J."/>
            <person name="Steffenson B.J."/>
            <person name="Salamov A."/>
            <person name="Sun H."/>
            <person name="Lowry S."/>
            <person name="LaButti K."/>
            <person name="Han J."/>
            <person name="Copeland A."/>
            <person name="Lindquist E."/>
            <person name="Barry K."/>
            <person name="Schmutz J."/>
            <person name="Baker S.E."/>
            <person name="Ciuffetti L.M."/>
            <person name="Grigoriev I.V."/>
            <person name="Zhong S."/>
            <person name="Turgeon B.G."/>
        </authorList>
    </citation>
    <scope>NUCLEOTIDE SEQUENCE [LARGE SCALE GENOMIC DNA]</scope>
    <source>
        <strain evidence="3 4">FI3</strain>
    </source>
</reference>
<dbReference type="EMBL" id="KI968891">
    <property type="protein sequence ID" value="EUN20775.1"/>
    <property type="molecule type" value="Genomic_DNA"/>
</dbReference>
<feature type="transmembrane region" description="Helical" evidence="2">
    <location>
        <begin position="95"/>
        <end position="114"/>
    </location>
</feature>
<sequence length="135" mass="14941">MPRSSQHYAMDSDDEDTPLHLSDKNEAEYIPLRPISEDDDESPAPLGFDAVCDGQSVALSKQNRAVLDRQLNGFPSTRNNQEFSLWSYATKRDKMAIVLSSMAGLVAGAANPFISVRPPSLSIIPFSNKDKRQKD</sequence>
<organism evidence="3 4">
    <name type="scientific">Bipolaris victoriae (strain FI3)</name>
    <name type="common">Victoria blight of oats agent</name>
    <name type="synonym">Cochliobolus victoriae</name>
    <dbReference type="NCBI Taxonomy" id="930091"/>
    <lineage>
        <taxon>Eukaryota</taxon>
        <taxon>Fungi</taxon>
        <taxon>Dikarya</taxon>
        <taxon>Ascomycota</taxon>
        <taxon>Pezizomycotina</taxon>
        <taxon>Dothideomycetes</taxon>
        <taxon>Pleosporomycetidae</taxon>
        <taxon>Pleosporales</taxon>
        <taxon>Pleosporineae</taxon>
        <taxon>Pleosporaceae</taxon>
        <taxon>Bipolaris</taxon>
    </lineage>
</organism>
<protein>
    <submittedName>
        <fullName evidence="3">Uncharacterized protein</fullName>
    </submittedName>
</protein>
<dbReference type="HOGENOM" id="CLU_2039250_0_0_1"/>
<accession>W7E453</accession>
<evidence type="ECO:0000256" key="2">
    <source>
        <dbReference type="SAM" id="Phobius"/>
    </source>
</evidence>
<keyword evidence="2" id="KW-1133">Transmembrane helix</keyword>
<evidence type="ECO:0000313" key="3">
    <source>
        <dbReference type="EMBL" id="EUN20775.1"/>
    </source>
</evidence>
<feature type="compositionally biased region" description="Basic and acidic residues" evidence="1">
    <location>
        <begin position="17"/>
        <end position="27"/>
    </location>
</feature>
<evidence type="ECO:0000256" key="1">
    <source>
        <dbReference type="SAM" id="MobiDB-lite"/>
    </source>
</evidence>
<proteinExistence type="predicted"/>
<name>W7E453_BIPV3</name>
<dbReference type="RefSeq" id="XP_014550349.1">
    <property type="nucleotide sequence ID" value="XM_014694863.1"/>
</dbReference>
<gene>
    <name evidence="3" type="ORF">COCVIDRAFT_115693</name>
</gene>